<accession>M9MCM9</accession>
<evidence type="ECO:0000256" key="1">
    <source>
        <dbReference type="ARBA" id="ARBA00005251"/>
    </source>
</evidence>
<evidence type="ECO:0000313" key="5">
    <source>
        <dbReference type="Proteomes" id="UP000011976"/>
    </source>
</evidence>
<dbReference type="PANTHER" id="PTHR21569">
    <property type="entry name" value="RIBOSOMAL PROTEIN S9"/>
    <property type="match status" value="1"/>
</dbReference>
<dbReference type="SUPFAM" id="SSF54211">
    <property type="entry name" value="Ribosomal protein S5 domain 2-like"/>
    <property type="match status" value="1"/>
</dbReference>
<evidence type="ECO:0000256" key="3">
    <source>
        <dbReference type="ARBA" id="ARBA00023274"/>
    </source>
</evidence>
<evidence type="ECO:0000256" key="2">
    <source>
        <dbReference type="ARBA" id="ARBA00022980"/>
    </source>
</evidence>
<dbReference type="InterPro" id="IPR020568">
    <property type="entry name" value="Ribosomal_Su5_D2-typ_SF"/>
</dbReference>
<organism evidence="4 5">
    <name type="scientific">Pseudozyma antarctica (strain T-34)</name>
    <name type="common">Yeast</name>
    <name type="synonym">Candida antarctica</name>
    <dbReference type="NCBI Taxonomy" id="1151754"/>
    <lineage>
        <taxon>Eukaryota</taxon>
        <taxon>Fungi</taxon>
        <taxon>Dikarya</taxon>
        <taxon>Basidiomycota</taxon>
        <taxon>Ustilaginomycotina</taxon>
        <taxon>Ustilaginomycetes</taxon>
        <taxon>Ustilaginales</taxon>
        <taxon>Ustilaginaceae</taxon>
        <taxon>Moesziomyces</taxon>
    </lineage>
</organism>
<name>M9MCM9_PSEA3</name>
<sequence>MAVHVTSAELYLAVNPRRQSRAAAAIRQARLGAASVGRSVGRSRQQPGVRARLEVWVKCSSSSPPSFFHLSASSRRYVISTLHWSIRQLHIRNPTSKDTVADYFIPICRPFSVSRTATLHHTRHLDLTRPIASTSFAFQPDSTSARIALSSAHHSLDRNILRNAAKICTSNPTLAHICNSCDPRTPLYHTTTNPHHPAPPLSHPSVIMSAPSVSCFGKKKTATAVAHCKEGKGLIRLNGQPISLVQPEILRWKVFEPVLVVGEDKFS</sequence>
<protein>
    <recommendedName>
        <fullName evidence="6">40S ribosomal protein S16</fullName>
    </recommendedName>
</protein>
<gene>
    <name evidence="4" type="ORF">PANT_9d00209</name>
</gene>
<evidence type="ECO:0008006" key="6">
    <source>
        <dbReference type="Google" id="ProtNLM"/>
    </source>
</evidence>
<comment type="similarity">
    <text evidence="1">Belongs to the universal ribosomal protein uS9 family.</text>
</comment>
<dbReference type="Gene3D" id="3.30.230.10">
    <property type="match status" value="1"/>
</dbReference>
<dbReference type="Pfam" id="PF00380">
    <property type="entry name" value="Ribosomal_S9"/>
    <property type="match status" value="1"/>
</dbReference>
<reference evidence="5" key="1">
    <citation type="journal article" date="2013" name="Genome Announc.">
        <title>Genome sequence of the basidiomycetous yeast Pseudozyma antarctica T-34, a producer of the glycolipid biosurfactants mannosylerythritol lipids.</title>
        <authorList>
            <person name="Morita T."/>
            <person name="Koike H."/>
            <person name="Koyama Y."/>
            <person name="Hagiwara H."/>
            <person name="Ito E."/>
            <person name="Fukuoka T."/>
            <person name="Imura T."/>
            <person name="Machida M."/>
            <person name="Kitamoto D."/>
        </authorList>
    </citation>
    <scope>NUCLEOTIDE SEQUENCE [LARGE SCALE GENOMIC DNA]</scope>
    <source>
        <strain evidence="5">T-34</strain>
    </source>
</reference>
<dbReference type="InterPro" id="IPR000754">
    <property type="entry name" value="Ribosomal_uS9"/>
</dbReference>
<dbReference type="EMBL" id="DF196775">
    <property type="protein sequence ID" value="GAC73668.1"/>
    <property type="molecule type" value="Genomic_DNA"/>
</dbReference>
<dbReference type="GO" id="GO:0000462">
    <property type="term" value="P:maturation of SSU-rRNA from tricistronic rRNA transcript (SSU-rRNA, 5.8S rRNA, LSU-rRNA)"/>
    <property type="evidence" value="ECO:0007669"/>
    <property type="project" value="TreeGrafter"/>
</dbReference>
<dbReference type="GO" id="GO:0006412">
    <property type="term" value="P:translation"/>
    <property type="evidence" value="ECO:0007669"/>
    <property type="project" value="InterPro"/>
</dbReference>
<dbReference type="GO" id="GO:0003735">
    <property type="term" value="F:structural constituent of ribosome"/>
    <property type="evidence" value="ECO:0007669"/>
    <property type="project" value="InterPro"/>
</dbReference>
<dbReference type="STRING" id="1151754.M9MCM9"/>
<dbReference type="InterPro" id="IPR014721">
    <property type="entry name" value="Ribsml_uS5_D2-typ_fold_subgr"/>
</dbReference>
<dbReference type="Proteomes" id="UP000011976">
    <property type="component" value="Unassembled WGS sequence"/>
</dbReference>
<keyword evidence="3" id="KW-0687">Ribonucleoprotein</keyword>
<evidence type="ECO:0000313" key="4">
    <source>
        <dbReference type="EMBL" id="GAC73668.1"/>
    </source>
</evidence>
<dbReference type="PANTHER" id="PTHR21569:SF16">
    <property type="entry name" value="RIBOSOMAL PROTEIN S16"/>
    <property type="match status" value="1"/>
</dbReference>
<dbReference type="GO" id="GO:0003723">
    <property type="term" value="F:RNA binding"/>
    <property type="evidence" value="ECO:0007669"/>
    <property type="project" value="TreeGrafter"/>
</dbReference>
<proteinExistence type="inferred from homology"/>
<keyword evidence="2" id="KW-0689">Ribosomal protein</keyword>
<dbReference type="GO" id="GO:0022627">
    <property type="term" value="C:cytosolic small ribosomal subunit"/>
    <property type="evidence" value="ECO:0007669"/>
    <property type="project" value="TreeGrafter"/>
</dbReference>
<dbReference type="AlphaFoldDB" id="M9MCM9"/>